<reference evidence="1 2" key="1">
    <citation type="submission" date="2009-08" db="EMBL/GenBank/DDBJ databases">
        <title>The Genome Sequence of Spizellomyces punctatus strain DAOM BR117.</title>
        <authorList>
            <consortium name="The Broad Institute Genome Sequencing Platform"/>
            <person name="Russ C."/>
            <person name="Cuomo C."/>
            <person name="Shea T."/>
            <person name="Young S.K."/>
            <person name="Zeng Q."/>
            <person name="Koehrsen M."/>
            <person name="Haas B."/>
            <person name="Borodovsky M."/>
            <person name="Guigo R."/>
            <person name="Alvarado L."/>
            <person name="Berlin A."/>
            <person name="Bochicchio J."/>
            <person name="Borenstein D."/>
            <person name="Chapman S."/>
            <person name="Chen Z."/>
            <person name="Engels R."/>
            <person name="Freedman E."/>
            <person name="Gellesch M."/>
            <person name="Goldberg J."/>
            <person name="Griggs A."/>
            <person name="Gujja S."/>
            <person name="Heiman D."/>
            <person name="Hepburn T."/>
            <person name="Howarth C."/>
            <person name="Jen D."/>
            <person name="Larson L."/>
            <person name="Lewis B."/>
            <person name="Mehta T."/>
            <person name="Park D."/>
            <person name="Pearson M."/>
            <person name="Roberts A."/>
            <person name="Saif S."/>
            <person name="Shenoy N."/>
            <person name="Sisk P."/>
            <person name="Stolte C."/>
            <person name="Sykes S."/>
            <person name="Thomson T."/>
            <person name="Walk T."/>
            <person name="White J."/>
            <person name="Yandava C."/>
            <person name="Burger G."/>
            <person name="Gray M.W."/>
            <person name="Holland P.W.H."/>
            <person name="King N."/>
            <person name="Lang F.B.F."/>
            <person name="Roger A.J."/>
            <person name="Ruiz-Trillo I."/>
            <person name="Lander E."/>
            <person name="Nusbaum C."/>
        </authorList>
    </citation>
    <scope>NUCLEOTIDE SEQUENCE [LARGE SCALE GENOMIC DNA]</scope>
    <source>
        <strain evidence="1 2">DAOM BR117</strain>
    </source>
</reference>
<dbReference type="AlphaFoldDB" id="A0A0L0HDW0"/>
<dbReference type="OrthoDB" id="10285019at2759"/>
<organism evidence="1 2">
    <name type="scientific">Spizellomyces punctatus (strain DAOM BR117)</name>
    <dbReference type="NCBI Taxonomy" id="645134"/>
    <lineage>
        <taxon>Eukaryota</taxon>
        <taxon>Fungi</taxon>
        <taxon>Fungi incertae sedis</taxon>
        <taxon>Chytridiomycota</taxon>
        <taxon>Chytridiomycota incertae sedis</taxon>
        <taxon>Chytridiomycetes</taxon>
        <taxon>Spizellomycetales</taxon>
        <taxon>Spizellomycetaceae</taxon>
        <taxon>Spizellomyces</taxon>
    </lineage>
</organism>
<gene>
    <name evidence="1" type="ORF">SPPG_05016</name>
</gene>
<keyword evidence="2" id="KW-1185">Reference proteome</keyword>
<evidence type="ECO:0000313" key="2">
    <source>
        <dbReference type="Proteomes" id="UP000053201"/>
    </source>
</evidence>
<dbReference type="Proteomes" id="UP000053201">
    <property type="component" value="Unassembled WGS sequence"/>
</dbReference>
<name>A0A0L0HDW0_SPIPD</name>
<evidence type="ECO:0008006" key="3">
    <source>
        <dbReference type="Google" id="ProtNLM"/>
    </source>
</evidence>
<dbReference type="VEuPathDB" id="FungiDB:SPPG_05016"/>
<dbReference type="InParanoid" id="A0A0L0HDW0"/>
<evidence type="ECO:0000313" key="1">
    <source>
        <dbReference type="EMBL" id="KNC99630.1"/>
    </source>
</evidence>
<sequence length="318" mass="35454">MTIERRMPSKILLSKPHLPVETTLAILSYISLADHLPFLIASRSLRAAALSSLAERLSRRSTTFDKLPRFNILFPTGNWGAILYTEFWCLPVGCPSQYGCSEDGVNEWLTKPVWSPNKRKWRLIADRKRPTIIRLHKDTGCESRLLTFWNGVSPHSATYAHTAPSCGGFLTMLPSHSSQIIGFSRVVTTSPGQNNFHRVKCARFSAVSGGRHTLTSNDGSIEIVLHVEPSPQEPGNQLLMFVTEVYVTSGVLLSSTPDLNINAKINEKRTAQENLFTDIGHALLPDITKAPYSKSAVHMDHVGWHPSKMESSTWWAHV</sequence>
<dbReference type="RefSeq" id="XP_016607670.1">
    <property type="nucleotide sequence ID" value="XM_016753256.1"/>
</dbReference>
<protein>
    <recommendedName>
        <fullName evidence="3">F-box domain-containing protein</fullName>
    </recommendedName>
</protein>
<accession>A0A0L0HDW0</accession>
<dbReference type="GeneID" id="27688436"/>
<dbReference type="EMBL" id="KQ257457">
    <property type="protein sequence ID" value="KNC99630.1"/>
    <property type="molecule type" value="Genomic_DNA"/>
</dbReference>
<proteinExistence type="predicted"/>